<feature type="signal peptide" evidence="1">
    <location>
        <begin position="1"/>
        <end position="19"/>
    </location>
</feature>
<feature type="chain" id="PRO_5013782921" evidence="1">
    <location>
        <begin position="20"/>
        <end position="167"/>
    </location>
</feature>
<dbReference type="Gene3D" id="2.170.150.20">
    <property type="entry name" value="Peptide methionine sulfoxide reductase"/>
    <property type="match status" value="1"/>
</dbReference>
<evidence type="ECO:0000259" key="2">
    <source>
        <dbReference type="PROSITE" id="PS51788"/>
    </source>
</evidence>
<dbReference type="InterPro" id="IPR034750">
    <property type="entry name" value="CULT"/>
</dbReference>
<feature type="domain" description="CULT" evidence="2">
    <location>
        <begin position="30"/>
        <end position="153"/>
    </location>
</feature>
<dbReference type="AlphaFoldDB" id="A0A2H1VMU8"/>
<accession>A0A2H1VMU8</accession>
<organism evidence="3">
    <name type="scientific">Spodoptera frugiperda</name>
    <name type="common">Fall armyworm</name>
    <dbReference type="NCBI Taxonomy" id="7108"/>
    <lineage>
        <taxon>Eukaryota</taxon>
        <taxon>Metazoa</taxon>
        <taxon>Ecdysozoa</taxon>
        <taxon>Arthropoda</taxon>
        <taxon>Hexapoda</taxon>
        <taxon>Insecta</taxon>
        <taxon>Pterygota</taxon>
        <taxon>Neoptera</taxon>
        <taxon>Endopterygota</taxon>
        <taxon>Lepidoptera</taxon>
        <taxon>Glossata</taxon>
        <taxon>Ditrysia</taxon>
        <taxon>Noctuoidea</taxon>
        <taxon>Noctuidae</taxon>
        <taxon>Amphipyrinae</taxon>
        <taxon>Spodoptera</taxon>
    </lineage>
</organism>
<evidence type="ECO:0000256" key="1">
    <source>
        <dbReference type="SAM" id="SignalP"/>
    </source>
</evidence>
<name>A0A2H1VMU8_SPOFR</name>
<dbReference type="OrthoDB" id="5778218at2759"/>
<reference evidence="3" key="1">
    <citation type="submission" date="2016-07" db="EMBL/GenBank/DDBJ databases">
        <authorList>
            <person name="Bretaudeau A."/>
        </authorList>
    </citation>
    <scope>NUCLEOTIDE SEQUENCE</scope>
    <source>
        <strain evidence="3">Rice</strain>
        <tissue evidence="3">Whole body</tissue>
    </source>
</reference>
<gene>
    <name evidence="3" type="ORF">SFRICE_004419</name>
</gene>
<proteinExistence type="predicted"/>
<sequence length="167" mass="18964">MTSNVWYIILSLLVSMIVAFDEVNLTQQNKENILCRSCGLEISTSSDIFLKSSAKSRYSFYDTLYGKDDVLVQIFTTDVFFHYPVITFKQSTCVPTGEWEETTSWFPDYLWKPCVCSECGAFVGFVFKPVYSSVGAANNQFYGLVLTTVISENFLDFITEYPANISN</sequence>
<evidence type="ECO:0000313" key="3">
    <source>
        <dbReference type="EMBL" id="SOQ42150.1"/>
    </source>
</evidence>
<protein>
    <submittedName>
        <fullName evidence="3">SFRICE_004419</fullName>
    </submittedName>
</protein>
<dbReference type="EMBL" id="ODYU01003413">
    <property type="protein sequence ID" value="SOQ42150.1"/>
    <property type="molecule type" value="Genomic_DNA"/>
</dbReference>
<dbReference type="PROSITE" id="PS51788">
    <property type="entry name" value="CULT"/>
    <property type="match status" value="1"/>
</dbReference>
<keyword evidence="1" id="KW-0732">Signal</keyword>